<sequence length="553" mass="61870">MTAGQVADRQGGGASLRERVPAPIYRVGELVWTSAPLTRTRRGLLRAGTKALTSAYSLYKVHPATWRATATHYQPWMGEFARLHAWMTCQMSALHVPAYRDYLQERDWRFRWWDLTNYPETDKSAYVTAYPEEQRCWHGRLSMVGTLVDESSGSSGTPFNWVRGRRELADIHRNVAGFTSLMMRHEERLFVINAYSMGAWATGTNTGIAMAKVAMVKNTGPDLDKIVDTIRHFGPGFTYLVTAYPPFLKDLRDRLDADGFDWDAHRLHGLVGGEGMTEALRDYCEERFLTVRSGYGASDLTIGIGGETDLTVWLRKRLLDDPGLRAAILGGDETRTPMVFQYNPLETYLEVNEQGQLLCTLTSTSVLSPKLRYNINDEARLMDWQELSGVLAQRPDWAAGSAEAFARQGMKLPLLLLFGRADATISFMGANIYPQDVENGLYDDPEHAARIASFTLSLEDVEGDATRQQPVIHVELREDVELTEADRADLADAVRQGVLGHLARVSRDFAESLKESDRAGEVRVLVHAAGTGPFAGSSTKLKRVYLRKDQGRV</sequence>
<dbReference type="AlphaFoldDB" id="A0A543KM43"/>
<proteinExistence type="predicted"/>
<name>A0A543KM43_9MICO</name>
<comment type="caution">
    <text evidence="1">The sequence shown here is derived from an EMBL/GenBank/DDBJ whole genome shotgun (WGS) entry which is preliminary data.</text>
</comment>
<dbReference type="RefSeq" id="WP_238329556.1">
    <property type="nucleotide sequence ID" value="NZ_VFPU01000001.1"/>
</dbReference>
<evidence type="ECO:0000313" key="1">
    <source>
        <dbReference type="EMBL" id="TQM96157.1"/>
    </source>
</evidence>
<dbReference type="Proteomes" id="UP000315133">
    <property type="component" value="Unassembled WGS sequence"/>
</dbReference>
<dbReference type="SUPFAM" id="SSF56801">
    <property type="entry name" value="Acetyl-CoA synthetase-like"/>
    <property type="match status" value="1"/>
</dbReference>
<dbReference type="PANTHER" id="PTHR43845:SF1">
    <property type="entry name" value="BLR5969 PROTEIN"/>
    <property type="match status" value="1"/>
</dbReference>
<organism evidence="1 2">
    <name type="scientific">Ornithinimicrobium humiphilum</name>
    <dbReference type="NCBI Taxonomy" id="125288"/>
    <lineage>
        <taxon>Bacteria</taxon>
        <taxon>Bacillati</taxon>
        <taxon>Actinomycetota</taxon>
        <taxon>Actinomycetes</taxon>
        <taxon>Micrococcales</taxon>
        <taxon>Ornithinimicrobiaceae</taxon>
        <taxon>Ornithinimicrobium</taxon>
    </lineage>
</organism>
<evidence type="ECO:0000313" key="2">
    <source>
        <dbReference type="Proteomes" id="UP000315133"/>
    </source>
</evidence>
<dbReference type="InterPro" id="IPR042099">
    <property type="entry name" value="ANL_N_sf"/>
</dbReference>
<gene>
    <name evidence="1" type="ORF">FB476_1021</name>
</gene>
<protein>
    <submittedName>
        <fullName evidence="1">Phenylacetate-CoA ligase</fullName>
    </submittedName>
</protein>
<dbReference type="Gene3D" id="3.40.50.12780">
    <property type="entry name" value="N-terminal domain of ligase-like"/>
    <property type="match status" value="1"/>
</dbReference>
<accession>A0A543KM43</accession>
<dbReference type="GO" id="GO:0016874">
    <property type="term" value="F:ligase activity"/>
    <property type="evidence" value="ECO:0007669"/>
    <property type="project" value="UniProtKB-KW"/>
</dbReference>
<keyword evidence="2" id="KW-1185">Reference proteome</keyword>
<dbReference type="PANTHER" id="PTHR43845">
    <property type="entry name" value="BLR5969 PROTEIN"/>
    <property type="match status" value="1"/>
</dbReference>
<reference evidence="1 2" key="1">
    <citation type="submission" date="2019-06" db="EMBL/GenBank/DDBJ databases">
        <title>Sequencing the genomes of 1000 actinobacteria strains.</title>
        <authorList>
            <person name="Klenk H.-P."/>
        </authorList>
    </citation>
    <scope>NUCLEOTIDE SEQUENCE [LARGE SCALE GENOMIC DNA]</scope>
    <source>
        <strain evidence="1 2">DSM 12362</strain>
    </source>
</reference>
<dbReference type="EMBL" id="VFPU01000001">
    <property type="protein sequence ID" value="TQM96157.1"/>
    <property type="molecule type" value="Genomic_DNA"/>
</dbReference>
<keyword evidence="1" id="KW-0436">Ligase</keyword>